<dbReference type="Gene3D" id="3.40.30.10">
    <property type="entry name" value="Glutaredoxin"/>
    <property type="match status" value="1"/>
</dbReference>
<reference evidence="7" key="1">
    <citation type="submission" date="2022-04" db="EMBL/GenBank/DDBJ databases">
        <title>Carnegiea gigantea Genome sequencing and assembly v2.</title>
        <authorList>
            <person name="Copetti D."/>
            <person name="Sanderson M.J."/>
            <person name="Burquez A."/>
            <person name="Wojciechowski M.F."/>
        </authorList>
    </citation>
    <scope>NUCLEOTIDE SEQUENCE</scope>
    <source>
        <strain evidence="7">SGP5-SGP5p</strain>
        <tissue evidence="7">Aerial part</tissue>
    </source>
</reference>
<evidence type="ECO:0000256" key="3">
    <source>
        <dbReference type="ARBA" id="ARBA00022982"/>
    </source>
</evidence>
<gene>
    <name evidence="7" type="ORF">Cgig2_008928</name>
</gene>
<dbReference type="EMBL" id="JAKOGI010001852">
    <property type="protein sequence ID" value="KAJ8423833.1"/>
    <property type="molecule type" value="Genomic_DNA"/>
</dbReference>
<dbReference type="NCBIfam" id="TIGR01068">
    <property type="entry name" value="thioredoxin"/>
    <property type="match status" value="1"/>
</dbReference>
<dbReference type="PANTHER" id="PTHR45663">
    <property type="entry name" value="GEO12009P1"/>
    <property type="match status" value="1"/>
</dbReference>
<evidence type="ECO:0000313" key="8">
    <source>
        <dbReference type="Proteomes" id="UP001153076"/>
    </source>
</evidence>
<dbReference type="Pfam" id="PF00085">
    <property type="entry name" value="Thioredoxin"/>
    <property type="match status" value="1"/>
</dbReference>
<keyword evidence="2" id="KW-0809">Transit peptide</keyword>
<dbReference type="GO" id="GO:0008047">
    <property type="term" value="F:enzyme activator activity"/>
    <property type="evidence" value="ECO:0007669"/>
    <property type="project" value="UniProtKB-ARBA"/>
</dbReference>
<sequence>MIRTLLPIYDKFLTPHLFNFDIVLPTKKRQFESIKPYHDPLLPSHLSLSMATVLESLAVPRASLFPSSTISASSSTGSSLPSSRVSLKTREFRGVKVRVGASTRTAFRSASSRSGIVRRAGRIVCESSEATVQCIDSSLSFTILQRVVKVGTLVPEIPYSIPDSICDHKFIVNSNCHLPSVTQDTWKQLVLESDLPVMVEFWAPWCGPCRIIQPTIDDLSKQYAGKLKVFKVNTDESPNIATDCGVRSIPTFIIFKKGEKKEAVIGAVPKDTLKTTIEKFL</sequence>
<evidence type="ECO:0000259" key="6">
    <source>
        <dbReference type="PROSITE" id="PS51352"/>
    </source>
</evidence>
<dbReference type="InterPro" id="IPR036249">
    <property type="entry name" value="Thioredoxin-like_sf"/>
</dbReference>
<dbReference type="FunFam" id="3.40.30.10:FF:000001">
    <property type="entry name" value="Thioredoxin"/>
    <property type="match status" value="1"/>
</dbReference>
<evidence type="ECO:0000313" key="7">
    <source>
        <dbReference type="EMBL" id="KAJ8423833.1"/>
    </source>
</evidence>
<keyword evidence="3" id="KW-0249">Electron transport</keyword>
<keyword evidence="5" id="KW-0676">Redox-active center</keyword>
<dbReference type="PRINTS" id="PR00421">
    <property type="entry name" value="THIOREDOXIN"/>
</dbReference>
<proteinExistence type="predicted"/>
<dbReference type="PROSITE" id="PS51352">
    <property type="entry name" value="THIOREDOXIN_2"/>
    <property type="match status" value="1"/>
</dbReference>
<evidence type="ECO:0000256" key="2">
    <source>
        <dbReference type="ARBA" id="ARBA00022946"/>
    </source>
</evidence>
<dbReference type="SUPFAM" id="SSF52833">
    <property type="entry name" value="Thioredoxin-like"/>
    <property type="match status" value="1"/>
</dbReference>
<dbReference type="PANTHER" id="PTHR45663:SF16">
    <property type="entry name" value="THIOREDOXIN M4, CHLOROPLASTIC"/>
    <property type="match status" value="1"/>
</dbReference>
<dbReference type="InterPro" id="IPR013766">
    <property type="entry name" value="Thioredoxin_domain"/>
</dbReference>
<comment type="caution">
    <text evidence="7">The sequence shown here is derived from an EMBL/GenBank/DDBJ whole genome shotgun (WGS) entry which is preliminary data.</text>
</comment>
<name>A0A9Q1GSJ3_9CARY</name>
<dbReference type="GO" id="GO:0005737">
    <property type="term" value="C:cytoplasm"/>
    <property type="evidence" value="ECO:0007669"/>
    <property type="project" value="TreeGrafter"/>
</dbReference>
<dbReference type="InterPro" id="IPR017937">
    <property type="entry name" value="Thioredoxin_CS"/>
</dbReference>
<feature type="domain" description="Thioredoxin" evidence="6">
    <location>
        <begin position="148"/>
        <end position="281"/>
    </location>
</feature>
<dbReference type="Proteomes" id="UP001153076">
    <property type="component" value="Unassembled WGS sequence"/>
</dbReference>
<dbReference type="CDD" id="cd02947">
    <property type="entry name" value="TRX_family"/>
    <property type="match status" value="1"/>
</dbReference>
<dbReference type="GO" id="GO:0015035">
    <property type="term" value="F:protein-disulfide reductase activity"/>
    <property type="evidence" value="ECO:0007669"/>
    <property type="project" value="InterPro"/>
</dbReference>
<organism evidence="7 8">
    <name type="scientific">Carnegiea gigantea</name>
    <dbReference type="NCBI Taxonomy" id="171969"/>
    <lineage>
        <taxon>Eukaryota</taxon>
        <taxon>Viridiplantae</taxon>
        <taxon>Streptophyta</taxon>
        <taxon>Embryophyta</taxon>
        <taxon>Tracheophyta</taxon>
        <taxon>Spermatophyta</taxon>
        <taxon>Magnoliopsida</taxon>
        <taxon>eudicotyledons</taxon>
        <taxon>Gunneridae</taxon>
        <taxon>Pentapetalae</taxon>
        <taxon>Caryophyllales</taxon>
        <taxon>Cactineae</taxon>
        <taxon>Cactaceae</taxon>
        <taxon>Cactoideae</taxon>
        <taxon>Echinocereeae</taxon>
        <taxon>Carnegiea</taxon>
    </lineage>
</organism>
<evidence type="ECO:0000256" key="5">
    <source>
        <dbReference type="ARBA" id="ARBA00023284"/>
    </source>
</evidence>
<dbReference type="OrthoDB" id="2121326at2759"/>
<evidence type="ECO:0000256" key="1">
    <source>
        <dbReference type="ARBA" id="ARBA00022448"/>
    </source>
</evidence>
<dbReference type="AlphaFoldDB" id="A0A9Q1GSJ3"/>
<accession>A0A9Q1GSJ3</accession>
<protein>
    <recommendedName>
        <fullName evidence="6">Thioredoxin domain-containing protein</fullName>
    </recommendedName>
</protein>
<evidence type="ECO:0000256" key="4">
    <source>
        <dbReference type="ARBA" id="ARBA00023157"/>
    </source>
</evidence>
<keyword evidence="4" id="KW-1015">Disulfide bond</keyword>
<dbReference type="PROSITE" id="PS00194">
    <property type="entry name" value="THIOREDOXIN_1"/>
    <property type="match status" value="1"/>
</dbReference>
<keyword evidence="8" id="KW-1185">Reference proteome</keyword>
<keyword evidence="1" id="KW-0813">Transport</keyword>
<dbReference type="InterPro" id="IPR005746">
    <property type="entry name" value="Thioredoxin"/>
</dbReference>